<dbReference type="AlphaFoldDB" id="A0A7J5Y5G5"/>
<evidence type="ECO:0000313" key="2">
    <source>
        <dbReference type="EMBL" id="KAF3844271.1"/>
    </source>
</evidence>
<reference evidence="2 3" key="1">
    <citation type="submission" date="2020-03" db="EMBL/GenBank/DDBJ databases">
        <title>Dissostichus mawsoni Genome sequencing and assembly.</title>
        <authorList>
            <person name="Park H."/>
        </authorList>
    </citation>
    <scope>NUCLEOTIDE SEQUENCE [LARGE SCALE GENOMIC DNA]</scope>
    <source>
        <strain evidence="2">DM0001</strain>
        <tissue evidence="2">Muscle</tissue>
    </source>
</reference>
<comment type="caution">
    <text evidence="2">The sequence shown here is derived from an EMBL/GenBank/DDBJ whole genome shotgun (WGS) entry which is preliminary data.</text>
</comment>
<name>A0A7J5Y5G5_DISMA</name>
<dbReference type="EMBL" id="JAAKFY010000016">
    <property type="protein sequence ID" value="KAF3844271.1"/>
    <property type="molecule type" value="Genomic_DNA"/>
</dbReference>
<gene>
    <name evidence="2" type="ORF">F7725_013612</name>
</gene>
<protein>
    <submittedName>
        <fullName evidence="2">Uncharacterized protein</fullName>
    </submittedName>
</protein>
<evidence type="ECO:0000256" key="1">
    <source>
        <dbReference type="SAM" id="MobiDB-lite"/>
    </source>
</evidence>
<feature type="region of interest" description="Disordered" evidence="1">
    <location>
        <begin position="225"/>
        <end position="371"/>
    </location>
</feature>
<sequence>MRVSSRAAQEAALKEVRIEVANKPWLWSLLPEWLKGFKSSPEYQPQASNPFLGSRLALGGPRSLQKVSRRRKARIPAGAPAAMVPAPAAMVPAPAAMVPAPVLAPAAMVPAPAAMVPTPVPAHTAMVPCSSTIPHSHDSVFRFRAQQPWSLLQNRPIRPWFRPQFLSSEFPLESPLKSPLESPLESLLEFPLKFLLQSPLKFPLKFLLQPLKFLLQSPLESPLEFPLKSPSKSPLESPSKSPLESSLEFPLKSPLESPQVVSRVSSRVPSQVSSQVPSRVSSRVPSQVPSLVSSRVPSQVTSRVSSRVPSRATIKRIPMPRRTPAKIRLHRSQAVPEASRELSRERRDASREASRERGRQAGRPGAQPVSALSLTYVSPTAAAATDLGARESGPSQPILPNYPKTFFGKQRRSFHLSTTRPTLLQFQCSRGYRDSTFLTNGVRDWKNVLLKLQRHAECGSHRQCMELWQGYVASKTTGSVAAS</sequence>
<keyword evidence="3" id="KW-1185">Reference proteome</keyword>
<feature type="compositionally biased region" description="Basic and acidic residues" evidence="1">
    <location>
        <begin position="338"/>
        <end position="359"/>
    </location>
</feature>
<proteinExistence type="predicted"/>
<accession>A0A7J5Y5G5</accession>
<evidence type="ECO:0000313" key="3">
    <source>
        <dbReference type="Proteomes" id="UP000518266"/>
    </source>
</evidence>
<organism evidence="2 3">
    <name type="scientific">Dissostichus mawsoni</name>
    <name type="common">Antarctic cod</name>
    <dbReference type="NCBI Taxonomy" id="36200"/>
    <lineage>
        <taxon>Eukaryota</taxon>
        <taxon>Metazoa</taxon>
        <taxon>Chordata</taxon>
        <taxon>Craniata</taxon>
        <taxon>Vertebrata</taxon>
        <taxon>Euteleostomi</taxon>
        <taxon>Actinopterygii</taxon>
        <taxon>Neopterygii</taxon>
        <taxon>Teleostei</taxon>
        <taxon>Neoteleostei</taxon>
        <taxon>Acanthomorphata</taxon>
        <taxon>Eupercaria</taxon>
        <taxon>Perciformes</taxon>
        <taxon>Notothenioidei</taxon>
        <taxon>Nototheniidae</taxon>
        <taxon>Dissostichus</taxon>
    </lineage>
</organism>
<dbReference type="Proteomes" id="UP000518266">
    <property type="component" value="Unassembled WGS sequence"/>
</dbReference>
<feature type="compositionally biased region" description="Low complexity" evidence="1">
    <location>
        <begin position="225"/>
        <end position="311"/>
    </location>
</feature>